<sequence length="113" mass="12370">MSTVALWSAATLALITVCGLLVAFYYRDSGKHSGASEGALLVKQLMDEMAAEQREPRRTTWSGDLADDVAQLEHTVQFQRPVLDDNDHPLIGAGTYSTEPRVLQQVLAALRTL</sequence>
<reference evidence="2 3" key="1">
    <citation type="submission" date="2021-04" db="EMBL/GenBank/DDBJ databases">
        <title>Whole-genome sequencing of Saccharopolyspora endophytica KCTC 19397.</title>
        <authorList>
            <person name="Ay H."/>
            <person name="Saygin H."/>
            <person name="Sahin N."/>
        </authorList>
    </citation>
    <scope>NUCLEOTIDE SEQUENCE [LARGE SCALE GENOMIC DNA]</scope>
    <source>
        <strain evidence="2 3">KCTC 19397</strain>
    </source>
</reference>
<gene>
    <name evidence="2" type="ORF">KBO27_21890</name>
</gene>
<evidence type="ECO:0000313" key="3">
    <source>
        <dbReference type="Proteomes" id="UP000674084"/>
    </source>
</evidence>
<evidence type="ECO:0000256" key="1">
    <source>
        <dbReference type="SAM" id="Phobius"/>
    </source>
</evidence>
<feature type="transmembrane region" description="Helical" evidence="1">
    <location>
        <begin position="6"/>
        <end position="26"/>
    </location>
</feature>
<proteinExistence type="predicted"/>
<keyword evidence="1" id="KW-1133">Transmembrane helix</keyword>
<keyword evidence="1" id="KW-0472">Membrane</keyword>
<dbReference type="Proteomes" id="UP000674084">
    <property type="component" value="Unassembled WGS sequence"/>
</dbReference>
<comment type="caution">
    <text evidence="2">The sequence shown here is derived from an EMBL/GenBank/DDBJ whole genome shotgun (WGS) entry which is preliminary data.</text>
</comment>
<dbReference type="EMBL" id="JAGPXE010000010">
    <property type="protein sequence ID" value="MBQ0926608.1"/>
    <property type="molecule type" value="Genomic_DNA"/>
</dbReference>
<dbReference type="RefSeq" id="WP_210971763.1">
    <property type="nucleotide sequence ID" value="NZ_JAGPXE010000010.1"/>
</dbReference>
<keyword evidence="3" id="KW-1185">Reference proteome</keyword>
<organism evidence="2 3">
    <name type="scientific">Saccharopolyspora endophytica</name>
    <dbReference type="NCBI Taxonomy" id="543886"/>
    <lineage>
        <taxon>Bacteria</taxon>
        <taxon>Bacillati</taxon>
        <taxon>Actinomycetota</taxon>
        <taxon>Actinomycetes</taxon>
        <taxon>Pseudonocardiales</taxon>
        <taxon>Pseudonocardiaceae</taxon>
        <taxon>Saccharopolyspora</taxon>
    </lineage>
</organism>
<evidence type="ECO:0000313" key="2">
    <source>
        <dbReference type="EMBL" id="MBQ0926608.1"/>
    </source>
</evidence>
<accession>A0ABS5DJZ0</accession>
<keyword evidence="1" id="KW-0812">Transmembrane</keyword>
<protein>
    <submittedName>
        <fullName evidence="2">Uncharacterized protein</fullName>
    </submittedName>
</protein>
<name>A0ABS5DJZ0_9PSEU</name>